<sequence length="243" mass="26837">MEPKQILGMGKKTNSIGNQTKSIGNKSKGISNKSIGISNKSIGISNQTKSKGISNKSKSKGISNKSKSKGISNKGIGKSNQTKGKSNQTKGKINQTKGKSNQTKGKSNQTKGKSNQTKGKINQTKGKSKKMNRSLIGNMPDFNNASSEIKMSKQGLRKILKALFSDMGLEEKEIIRMLKDLGKDEESVQNLTTFINKTKKKDLQRKTDIIINMNQLKENILSIYKLFDELNNNLGILFERKKP</sequence>
<organism evidence="2">
    <name type="scientific">viral metagenome</name>
    <dbReference type="NCBI Taxonomy" id="1070528"/>
    <lineage>
        <taxon>unclassified sequences</taxon>
        <taxon>metagenomes</taxon>
        <taxon>organismal metagenomes</taxon>
    </lineage>
</organism>
<feature type="region of interest" description="Disordered" evidence="1">
    <location>
        <begin position="1"/>
        <end position="133"/>
    </location>
</feature>
<name>A0A6C0JBB2_9ZZZZ</name>
<reference evidence="2" key="1">
    <citation type="journal article" date="2020" name="Nature">
        <title>Giant virus diversity and host interactions through global metagenomics.</title>
        <authorList>
            <person name="Schulz F."/>
            <person name="Roux S."/>
            <person name="Paez-Espino D."/>
            <person name="Jungbluth S."/>
            <person name="Walsh D.A."/>
            <person name="Denef V.J."/>
            <person name="McMahon K.D."/>
            <person name="Konstantinidis K.T."/>
            <person name="Eloe-Fadrosh E.A."/>
            <person name="Kyrpides N.C."/>
            <person name="Woyke T."/>
        </authorList>
    </citation>
    <scope>NUCLEOTIDE SEQUENCE</scope>
    <source>
        <strain evidence="2">GVMAG-M-3300025860-25</strain>
    </source>
</reference>
<feature type="compositionally biased region" description="Polar residues" evidence="1">
    <location>
        <begin position="81"/>
        <end position="125"/>
    </location>
</feature>
<dbReference type="EMBL" id="MN740336">
    <property type="protein sequence ID" value="QHU01228.1"/>
    <property type="molecule type" value="Genomic_DNA"/>
</dbReference>
<dbReference type="AlphaFoldDB" id="A0A6C0JBB2"/>
<protein>
    <submittedName>
        <fullName evidence="2">Uncharacterized protein</fullName>
    </submittedName>
</protein>
<accession>A0A6C0JBB2</accession>
<evidence type="ECO:0000256" key="1">
    <source>
        <dbReference type="SAM" id="MobiDB-lite"/>
    </source>
</evidence>
<evidence type="ECO:0000313" key="2">
    <source>
        <dbReference type="EMBL" id="QHU01228.1"/>
    </source>
</evidence>
<feature type="compositionally biased region" description="Low complexity" evidence="1">
    <location>
        <begin position="21"/>
        <end position="80"/>
    </location>
</feature>
<proteinExistence type="predicted"/>